<dbReference type="EMBL" id="GBXM01026972">
    <property type="protein sequence ID" value="JAH81605.1"/>
    <property type="molecule type" value="Transcribed_RNA"/>
</dbReference>
<proteinExistence type="predicted"/>
<reference evidence="1" key="2">
    <citation type="journal article" date="2015" name="Fish Shellfish Immunol.">
        <title>Early steps in the European eel (Anguilla anguilla)-Vibrio vulnificus interaction in the gills: Role of the RtxA13 toxin.</title>
        <authorList>
            <person name="Callol A."/>
            <person name="Pajuelo D."/>
            <person name="Ebbesson L."/>
            <person name="Teles M."/>
            <person name="MacKenzie S."/>
            <person name="Amaro C."/>
        </authorList>
    </citation>
    <scope>NUCLEOTIDE SEQUENCE</scope>
</reference>
<protein>
    <submittedName>
        <fullName evidence="1">Uncharacterized protein</fullName>
    </submittedName>
</protein>
<evidence type="ECO:0000313" key="1">
    <source>
        <dbReference type="EMBL" id="JAH81605.1"/>
    </source>
</evidence>
<organism evidence="1">
    <name type="scientific">Anguilla anguilla</name>
    <name type="common">European freshwater eel</name>
    <name type="synonym">Muraena anguilla</name>
    <dbReference type="NCBI Taxonomy" id="7936"/>
    <lineage>
        <taxon>Eukaryota</taxon>
        <taxon>Metazoa</taxon>
        <taxon>Chordata</taxon>
        <taxon>Craniata</taxon>
        <taxon>Vertebrata</taxon>
        <taxon>Euteleostomi</taxon>
        <taxon>Actinopterygii</taxon>
        <taxon>Neopterygii</taxon>
        <taxon>Teleostei</taxon>
        <taxon>Anguilliformes</taxon>
        <taxon>Anguillidae</taxon>
        <taxon>Anguilla</taxon>
    </lineage>
</organism>
<name>A0A0E9VW91_ANGAN</name>
<sequence length="29" mass="3095">MQVQSDSLSATVVFSKVLMNSPSHLSLTS</sequence>
<dbReference type="AlphaFoldDB" id="A0A0E9VW91"/>
<reference evidence="1" key="1">
    <citation type="submission" date="2014-11" db="EMBL/GenBank/DDBJ databases">
        <authorList>
            <person name="Amaro Gonzalez C."/>
        </authorList>
    </citation>
    <scope>NUCLEOTIDE SEQUENCE</scope>
</reference>
<accession>A0A0E9VW91</accession>